<dbReference type="AlphaFoldDB" id="A0A8C5EZC0"/>
<evidence type="ECO:0000313" key="3">
    <source>
        <dbReference type="Proteomes" id="UP000694390"/>
    </source>
</evidence>
<dbReference type="RefSeq" id="XP_030402721.1">
    <property type="nucleotide sequence ID" value="XM_030546861.1"/>
</dbReference>
<organism evidence="2 3">
    <name type="scientific">Gopherus evgoodei</name>
    <name type="common">Goodes thornscrub tortoise</name>
    <dbReference type="NCBI Taxonomy" id="1825980"/>
    <lineage>
        <taxon>Eukaryota</taxon>
        <taxon>Metazoa</taxon>
        <taxon>Chordata</taxon>
        <taxon>Craniata</taxon>
        <taxon>Vertebrata</taxon>
        <taxon>Euteleostomi</taxon>
        <taxon>Archelosauria</taxon>
        <taxon>Testudinata</taxon>
        <taxon>Testudines</taxon>
        <taxon>Cryptodira</taxon>
        <taxon>Durocryptodira</taxon>
        <taxon>Testudinoidea</taxon>
        <taxon>Testudinidae</taxon>
        <taxon>Gopherus</taxon>
    </lineage>
</organism>
<reference evidence="2" key="1">
    <citation type="submission" date="2025-08" db="UniProtKB">
        <authorList>
            <consortium name="Ensembl"/>
        </authorList>
    </citation>
    <scope>IDENTIFICATION</scope>
</reference>
<gene>
    <name evidence="2" type="primary">LOC115643041</name>
</gene>
<proteinExistence type="predicted"/>
<name>A0A8C5EZC0_9SAUR</name>
<protein>
    <submittedName>
        <fullName evidence="2">Uncharacterized LOC115643041</fullName>
    </submittedName>
</protein>
<keyword evidence="3" id="KW-1185">Reference proteome</keyword>
<evidence type="ECO:0000256" key="1">
    <source>
        <dbReference type="SAM" id="Phobius"/>
    </source>
</evidence>
<dbReference type="OrthoDB" id="8913316at2759"/>
<dbReference type="GeneID" id="115643041"/>
<sequence>MSLPCSRVFPVCLLQAQVKNQAFAQHIKSKKHLIPNATLWDLEHSWDITKTDAQLRGGLRKMPEVLPHRSALLALLLIAAILPFTCSYVLIHHTSSGGQCQESCEYRGYSYTWCKQLGGKKAAWDYCSSQPGLEASGKRCATPCELWGASYHSCYLQDGNWGYCGLITRWYHAKYSQENKLCISQCRATQGTFQCNTLDGIEPCAPFPDVTTRGLPCHNNYRCARYGHSGYRCHTDKEDDSWAYCGRRSLDECVWISHQTNATQAEFCILSYAQGGDDNITFRRERQDKLIHPAKEQFQNATYLIDSITSSISIPDSWALGSVRLHKQEEIFCKGINYTNLVMQISKSTEFYLPIAWVLFPKTLDADEFLRLALYTSLHSAFYPPAYAIVVSLSEPMLCSINTYDMKN</sequence>
<dbReference type="Proteomes" id="UP000694390">
    <property type="component" value="Unassembled WGS sequence"/>
</dbReference>
<dbReference type="Ensembl" id="ENSGEVT00005024583.1">
    <property type="protein sequence ID" value="ENSGEVP00005023381.1"/>
    <property type="gene ID" value="ENSGEVG00005016613.1"/>
</dbReference>
<feature type="transmembrane region" description="Helical" evidence="1">
    <location>
        <begin position="70"/>
        <end position="91"/>
    </location>
</feature>
<keyword evidence="1" id="KW-1133">Transmembrane helix</keyword>
<reference evidence="2" key="2">
    <citation type="submission" date="2025-09" db="UniProtKB">
        <authorList>
            <consortium name="Ensembl"/>
        </authorList>
    </citation>
    <scope>IDENTIFICATION</scope>
</reference>
<keyword evidence="1" id="KW-0472">Membrane</keyword>
<evidence type="ECO:0000313" key="2">
    <source>
        <dbReference type="Ensembl" id="ENSGEVP00005023381.1"/>
    </source>
</evidence>
<dbReference type="PANTHER" id="PTHR34261:SF1">
    <property type="entry name" value="TUBULIN POLYMERIZATION-PROMOTING PROTEIN"/>
    <property type="match status" value="1"/>
</dbReference>
<keyword evidence="1" id="KW-0812">Transmembrane</keyword>
<dbReference type="InterPro" id="IPR053358">
    <property type="entry name" value="Diff-assoc_signaling"/>
</dbReference>
<dbReference type="GeneTree" id="ENSGT00390000018035"/>
<accession>A0A8C5EZC0</accession>
<dbReference type="PANTHER" id="PTHR34261">
    <property type="entry name" value="APC REGULATOR OF WNT-SIGNALING PATHWAY-RELATED"/>
    <property type="match status" value="1"/>
</dbReference>